<name>A0ABT6WFX2_9ACTN</name>
<dbReference type="EMBL" id="JASCTH010000004">
    <property type="protein sequence ID" value="MDI6098619.1"/>
    <property type="molecule type" value="Genomic_DNA"/>
</dbReference>
<keyword evidence="1" id="KW-0732">Signal</keyword>
<dbReference type="Gene3D" id="2.130.10.10">
    <property type="entry name" value="YVTN repeat-like/Quinoprotein amine dehydrogenase"/>
    <property type="match status" value="1"/>
</dbReference>
<dbReference type="Proteomes" id="UP001241758">
    <property type="component" value="Unassembled WGS sequence"/>
</dbReference>
<proteinExistence type="predicted"/>
<reference evidence="2 3" key="1">
    <citation type="submission" date="2023-05" db="EMBL/GenBank/DDBJ databases">
        <title>Actinoplanes sp. NEAU-A12 genome sequencing.</title>
        <authorList>
            <person name="Wang Z.-S."/>
        </authorList>
    </citation>
    <scope>NUCLEOTIDE SEQUENCE [LARGE SCALE GENOMIC DNA]</scope>
    <source>
        <strain evidence="2 3">NEAU-A12</strain>
    </source>
</reference>
<evidence type="ECO:0000313" key="3">
    <source>
        <dbReference type="Proteomes" id="UP001241758"/>
    </source>
</evidence>
<dbReference type="PROSITE" id="PS51257">
    <property type="entry name" value="PROKAR_LIPOPROTEIN"/>
    <property type="match status" value="1"/>
</dbReference>
<sequence length="433" mass="44704">MRPLSSRLPGVAVLATCAVLLASCAGNTPGNTPGNGARSQEPRKGLGDVQATELGFTRHAGAVQWPASSDWIPPGDGLRMLVPAGDCALGLGDYQNGYRAVNANWTGPAACDRLALDPAPDGRTGGGDGPPDTTNGWPGGGIAADAAVVERDGSILVAHSSGLERHRPGGKAEELVRSDFSEPGFEGQGSRSSVRGLAVTGRGTIVLNVGRATPGRTAPVLLVSEDRGRTLRPVSLPEWTAGSEPEPNISVLGAAGETIVALGSAARRAAVWRSTDSGRTWKVSTVEGLPQSLLMTRLVRAGERWLAFGGVDHETGEQDDTLVLSSKDGLDWAPGVSTGMGVGRLQDVTVGRDGTLVAIGSIDDATRPAPDQRNEYCGVVWVGDGDKPWKRGELGCGDSPPQAVTTLRDGRVLIGGNRDLWLRAADARGASGG</sequence>
<dbReference type="RefSeq" id="WP_282758383.1">
    <property type="nucleotide sequence ID" value="NZ_JASCTH010000004.1"/>
</dbReference>
<evidence type="ECO:0008006" key="4">
    <source>
        <dbReference type="Google" id="ProtNLM"/>
    </source>
</evidence>
<feature type="chain" id="PRO_5045802020" description="Exo-alpha-sialidase" evidence="1">
    <location>
        <begin position="26"/>
        <end position="433"/>
    </location>
</feature>
<gene>
    <name evidence="2" type="ORF">QLQ12_08395</name>
</gene>
<accession>A0ABT6WFX2</accession>
<dbReference type="InterPro" id="IPR015943">
    <property type="entry name" value="WD40/YVTN_repeat-like_dom_sf"/>
</dbReference>
<comment type="caution">
    <text evidence="2">The sequence shown here is derived from an EMBL/GenBank/DDBJ whole genome shotgun (WGS) entry which is preliminary data.</text>
</comment>
<dbReference type="CDD" id="cd15482">
    <property type="entry name" value="Sialidase_non-viral"/>
    <property type="match status" value="1"/>
</dbReference>
<feature type="signal peptide" evidence="1">
    <location>
        <begin position="1"/>
        <end position="25"/>
    </location>
</feature>
<keyword evidence="3" id="KW-1185">Reference proteome</keyword>
<evidence type="ECO:0000256" key="1">
    <source>
        <dbReference type="SAM" id="SignalP"/>
    </source>
</evidence>
<protein>
    <recommendedName>
        <fullName evidence="4">Exo-alpha-sialidase</fullName>
    </recommendedName>
</protein>
<organism evidence="2 3">
    <name type="scientific">Actinoplanes sandaracinus</name>
    <dbReference type="NCBI Taxonomy" id="3045177"/>
    <lineage>
        <taxon>Bacteria</taxon>
        <taxon>Bacillati</taxon>
        <taxon>Actinomycetota</taxon>
        <taxon>Actinomycetes</taxon>
        <taxon>Micromonosporales</taxon>
        <taxon>Micromonosporaceae</taxon>
        <taxon>Actinoplanes</taxon>
    </lineage>
</organism>
<evidence type="ECO:0000313" key="2">
    <source>
        <dbReference type="EMBL" id="MDI6098619.1"/>
    </source>
</evidence>
<dbReference type="SUPFAM" id="SSF110296">
    <property type="entry name" value="Oligoxyloglucan reducing end-specific cellobiohydrolase"/>
    <property type="match status" value="1"/>
</dbReference>